<dbReference type="InterPro" id="IPR000845">
    <property type="entry name" value="Nucleoside_phosphorylase_d"/>
</dbReference>
<dbReference type="Gene3D" id="3.40.50.2300">
    <property type="match status" value="1"/>
</dbReference>
<gene>
    <name evidence="2" type="ORF">CFBP5473_19280</name>
    <name evidence="3" type="ORF">J5285_19070</name>
</gene>
<dbReference type="PANTHER" id="PTHR46832">
    <property type="entry name" value="5'-METHYLTHIOADENOSINE/S-ADENOSYLHOMOCYSTEINE NUCLEOSIDASE"/>
    <property type="match status" value="1"/>
</dbReference>
<dbReference type="STRING" id="1367849.GCA_000518585_01891"/>
<reference evidence="2 4" key="1">
    <citation type="submission" date="2019-04" db="EMBL/GenBank/DDBJ databases">
        <title>Complete genome sequence of Agrobacterium larrymoorei CFBP5473.</title>
        <authorList>
            <person name="Haryono M."/>
            <person name="Chou L."/>
            <person name="Lin Y.-C."/>
            <person name="Lai E.-M."/>
            <person name="Kuo C.-H."/>
        </authorList>
    </citation>
    <scope>NUCLEOTIDE SEQUENCE [LARGE SCALE GENOMIC DNA]</scope>
    <source>
        <strain evidence="2 4">CFBP5473</strain>
    </source>
</reference>
<evidence type="ECO:0000313" key="5">
    <source>
        <dbReference type="Proteomes" id="UP000826513"/>
    </source>
</evidence>
<dbReference type="SUPFAM" id="SSF53167">
    <property type="entry name" value="Purine and uridine phosphorylases"/>
    <property type="match status" value="1"/>
</dbReference>
<dbReference type="RefSeq" id="WP_027674699.1">
    <property type="nucleotide sequence ID" value="NZ_CP039692.1"/>
</dbReference>
<feature type="domain" description="Nucleoside phosphorylase" evidence="1">
    <location>
        <begin position="142"/>
        <end position="359"/>
    </location>
</feature>
<reference evidence="3 5" key="2">
    <citation type="submission" date="2021-03" db="EMBL/GenBank/DDBJ databases">
        <title>Rapid diversification of plasmids in a genus of pathogenic and nitrogen fixing bacteria.</title>
        <authorList>
            <person name="Weisberg A.J."/>
            <person name="Miller M."/>
            <person name="Ream W."/>
            <person name="Grunwald N.J."/>
            <person name="Chang J.H."/>
        </authorList>
    </citation>
    <scope>NUCLEOTIDE SEQUENCE [LARGE SCALE GENOMIC DNA]</scope>
    <source>
        <strain evidence="3 5">AF3.44</strain>
    </source>
</reference>
<name>A0A4D7E4T9_9HYPH</name>
<dbReference type="PANTHER" id="PTHR46832:SF1">
    <property type="entry name" value="5'-METHYLTHIOADENOSINE_S-ADENOSYLHOMOCYSTEINE NUCLEOSIDASE"/>
    <property type="match status" value="1"/>
</dbReference>
<dbReference type="KEGG" id="alf:CFBP5473_19280"/>
<dbReference type="Gene3D" id="3.40.50.1580">
    <property type="entry name" value="Nucleoside phosphorylase domain"/>
    <property type="match status" value="1"/>
</dbReference>
<organism evidence="2 4">
    <name type="scientific">Agrobacterium larrymoorei</name>
    <dbReference type="NCBI Taxonomy" id="160699"/>
    <lineage>
        <taxon>Bacteria</taxon>
        <taxon>Pseudomonadati</taxon>
        <taxon>Pseudomonadota</taxon>
        <taxon>Alphaproteobacteria</taxon>
        <taxon>Hyphomicrobiales</taxon>
        <taxon>Rhizobiaceae</taxon>
        <taxon>Rhizobium/Agrobacterium group</taxon>
        <taxon>Agrobacterium</taxon>
    </lineage>
</organism>
<evidence type="ECO:0000313" key="2">
    <source>
        <dbReference type="EMBL" id="QCJ00081.1"/>
    </source>
</evidence>
<dbReference type="Proteomes" id="UP000298545">
    <property type="component" value="Chromosome linear"/>
</dbReference>
<dbReference type="EMBL" id="CP039692">
    <property type="protein sequence ID" value="QCJ00081.1"/>
    <property type="molecule type" value="Genomic_DNA"/>
</dbReference>
<dbReference type="GO" id="GO:0005829">
    <property type="term" value="C:cytosol"/>
    <property type="evidence" value="ECO:0007669"/>
    <property type="project" value="TreeGrafter"/>
</dbReference>
<dbReference type="InterPro" id="IPR035994">
    <property type="entry name" value="Nucleoside_phosphorylase_sf"/>
</dbReference>
<dbReference type="GO" id="GO:0008930">
    <property type="term" value="F:methylthioadenosine nucleosidase activity"/>
    <property type="evidence" value="ECO:0007669"/>
    <property type="project" value="TreeGrafter"/>
</dbReference>
<evidence type="ECO:0000313" key="3">
    <source>
        <dbReference type="EMBL" id="QYA09477.1"/>
    </source>
</evidence>
<dbReference type="GO" id="GO:0009116">
    <property type="term" value="P:nucleoside metabolic process"/>
    <property type="evidence" value="ECO:0007669"/>
    <property type="project" value="InterPro"/>
</dbReference>
<dbReference type="OrthoDB" id="2988699at2"/>
<protein>
    <recommendedName>
        <fullName evidence="1">Nucleoside phosphorylase domain-containing protein</fullName>
    </recommendedName>
</protein>
<dbReference type="GO" id="GO:0019284">
    <property type="term" value="P:L-methionine salvage from S-adenosylmethionine"/>
    <property type="evidence" value="ECO:0007669"/>
    <property type="project" value="TreeGrafter"/>
</dbReference>
<accession>A0A4D7E4T9</accession>
<dbReference type="Pfam" id="PF01048">
    <property type="entry name" value="PNP_UDP_1"/>
    <property type="match status" value="1"/>
</dbReference>
<dbReference type="AlphaFoldDB" id="A0A4D7E4T9"/>
<dbReference type="Proteomes" id="UP000826513">
    <property type="component" value="Chromosome 2"/>
</dbReference>
<proteinExistence type="predicted"/>
<evidence type="ECO:0000259" key="1">
    <source>
        <dbReference type="Pfam" id="PF01048"/>
    </source>
</evidence>
<sequence>MPNILVIEDDDEKFAQISKVLEERFAALLNITREDCLAGGVKAISTGEYDLIVLDLYLPMLNKRDEPVDVTDQLVDVLRKSSLNVRSEVVALSAHEEAVDSRRVDFAEAGIVLVHYSEYSQTWKEVLSVLCQRVKTSEVCSFVIVCALPLERKAYQYAGAELGKLVEIGGLDCLRITIGSHRGVCVILPRMGIVDAAAVTARAIELFDPKVVAMSGICAGFSGRSKIGDVICVDLCWEHQAGKWSGTTFTLEEYQVPIDESIRTKLRQLVATTDNFKTYRESMPIDGDVQKGTVHVGALVSGSVVVSSEKMQQVIADQHKRLLGLDMEVYGVARACQLAEGAIKFIAVKTVVDLADEHKNDGIQPYGAALSAKIVTHLVPILLAKN</sequence>
<keyword evidence="5" id="KW-1185">Reference proteome</keyword>
<dbReference type="SUPFAM" id="SSF52172">
    <property type="entry name" value="CheY-like"/>
    <property type="match status" value="1"/>
</dbReference>
<dbReference type="GO" id="GO:0008782">
    <property type="term" value="F:adenosylhomocysteine nucleosidase activity"/>
    <property type="evidence" value="ECO:0007669"/>
    <property type="project" value="TreeGrafter"/>
</dbReference>
<evidence type="ECO:0000313" key="4">
    <source>
        <dbReference type="Proteomes" id="UP000298545"/>
    </source>
</evidence>
<dbReference type="InterPro" id="IPR011006">
    <property type="entry name" value="CheY-like_superfamily"/>
</dbReference>
<dbReference type="EMBL" id="CP072168">
    <property type="protein sequence ID" value="QYA09477.1"/>
    <property type="molecule type" value="Genomic_DNA"/>
</dbReference>